<comment type="caution">
    <text evidence="2">The sequence shown here is derived from an EMBL/GenBank/DDBJ whole genome shotgun (WGS) entry which is preliminary data.</text>
</comment>
<dbReference type="InterPro" id="IPR036812">
    <property type="entry name" value="NAD(P)_OxRdtase_dom_sf"/>
</dbReference>
<dbReference type="InterPro" id="IPR020471">
    <property type="entry name" value="AKR"/>
</dbReference>
<feature type="domain" description="NADP-dependent oxidoreductase" evidence="1">
    <location>
        <begin position="17"/>
        <end position="323"/>
    </location>
</feature>
<name>A0ABV5MD49_9ACTN</name>
<dbReference type="InterPro" id="IPR050523">
    <property type="entry name" value="AKR_Detox_Biosynth"/>
</dbReference>
<dbReference type="Pfam" id="PF00248">
    <property type="entry name" value="Aldo_ket_red"/>
    <property type="match status" value="1"/>
</dbReference>
<gene>
    <name evidence="2" type="ORF">ACFFTR_27110</name>
</gene>
<keyword evidence="3" id="KW-1185">Reference proteome</keyword>
<dbReference type="PANTHER" id="PTHR43364">
    <property type="entry name" value="NADH-SPECIFIC METHYLGLYOXAL REDUCTASE-RELATED"/>
    <property type="match status" value="1"/>
</dbReference>
<reference evidence="2 3" key="1">
    <citation type="submission" date="2024-09" db="EMBL/GenBank/DDBJ databases">
        <authorList>
            <person name="Sun Q."/>
            <person name="Mori K."/>
        </authorList>
    </citation>
    <scope>NUCLEOTIDE SEQUENCE [LARGE SCALE GENOMIC DNA]</scope>
    <source>
        <strain evidence="2 3">JCM 3307</strain>
    </source>
</reference>
<organism evidence="2 3">
    <name type="scientific">Dactylosporangium vinaceum</name>
    <dbReference type="NCBI Taxonomy" id="53362"/>
    <lineage>
        <taxon>Bacteria</taxon>
        <taxon>Bacillati</taxon>
        <taxon>Actinomycetota</taxon>
        <taxon>Actinomycetes</taxon>
        <taxon>Micromonosporales</taxon>
        <taxon>Micromonosporaceae</taxon>
        <taxon>Dactylosporangium</taxon>
    </lineage>
</organism>
<dbReference type="InterPro" id="IPR023210">
    <property type="entry name" value="NADP_OxRdtase_dom"/>
</dbReference>
<dbReference type="Proteomes" id="UP001589608">
    <property type="component" value="Unassembled WGS sequence"/>
</dbReference>
<evidence type="ECO:0000313" key="3">
    <source>
        <dbReference type="Proteomes" id="UP001589608"/>
    </source>
</evidence>
<protein>
    <submittedName>
        <fullName evidence="2">Aldo/keto reductase</fullName>
    </submittedName>
</protein>
<sequence length="340" mass="37054">MIPRRAAGRSGLQLSAVSLGGMTFGRGGPFGSIGTDASDVTRIVALALDAGIDSFDTANVYGESEELLGRLLGRHRDDVVIATKVRFPIASAAAGRMPPASTYGLSRSAVIRAVEGSLRRLDTDRIDVLWLHMQDRTVPIQETLSATEALIQQGKVRYLGLSNFMGYRVSEAVLRAELHRLEAPVALQIPWSLVDRDAEQELVPAAGHFGLGVVVYSPLGRGFLSGKYERGHEPAAGSRLAQWPDEFGRYDTDRNWSVLADVRQIAADHAAPVSAVALAWLLAKRTVTSVIIGARTEAQLQDNLAAARLRLTRDEIERLDKVSEPVRSYPSAFIGRFEQW</sequence>
<dbReference type="Gene3D" id="3.20.20.100">
    <property type="entry name" value="NADP-dependent oxidoreductase domain"/>
    <property type="match status" value="1"/>
</dbReference>
<evidence type="ECO:0000259" key="1">
    <source>
        <dbReference type="Pfam" id="PF00248"/>
    </source>
</evidence>
<dbReference type="EMBL" id="JBHMCA010000049">
    <property type="protein sequence ID" value="MFB9446776.1"/>
    <property type="molecule type" value="Genomic_DNA"/>
</dbReference>
<dbReference type="SUPFAM" id="SSF51430">
    <property type="entry name" value="NAD(P)-linked oxidoreductase"/>
    <property type="match status" value="1"/>
</dbReference>
<dbReference type="RefSeq" id="WP_223104687.1">
    <property type="nucleotide sequence ID" value="NZ_CP061913.1"/>
</dbReference>
<proteinExistence type="predicted"/>
<evidence type="ECO:0000313" key="2">
    <source>
        <dbReference type="EMBL" id="MFB9446776.1"/>
    </source>
</evidence>
<dbReference type="PRINTS" id="PR00069">
    <property type="entry name" value="ALDKETRDTASE"/>
</dbReference>
<accession>A0ABV5MD49</accession>
<dbReference type="PANTHER" id="PTHR43364:SF18">
    <property type="entry name" value="OXIDOREDUCTASE"/>
    <property type="match status" value="1"/>
</dbReference>